<name>A0A061EVL9_THECC</name>
<accession>A0A061EVL9</accession>
<dbReference type="HOGENOM" id="CLU_1848700_0_0_1"/>
<proteinExistence type="predicted"/>
<dbReference type="Proteomes" id="UP000026915">
    <property type="component" value="Chromosome 5"/>
</dbReference>
<organism evidence="1 2">
    <name type="scientific">Theobroma cacao</name>
    <name type="common">Cacao</name>
    <name type="synonym">Cocoa</name>
    <dbReference type="NCBI Taxonomy" id="3641"/>
    <lineage>
        <taxon>Eukaryota</taxon>
        <taxon>Viridiplantae</taxon>
        <taxon>Streptophyta</taxon>
        <taxon>Embryophyta</taxon>
        <taxon>Tracheophyta</taxon>
        <taxon>Spermatophyta</taxon>
        <taxon>Magnoliopsida</taxon>
        <taxon>eudicotyledons</taxon>
        <taxon>Gunneridae</taxon>
        <taxon>Pentapetalae</taxon>
        <taxon>rosids</taxon>
        <taxon>malvids</taxon>
        <taxon>Malvales</taxon>
        <taxon>Malvaceae</taxon>
        <taxon>Byttnerioideae</taxon>
        <taxon>Theobroma</taxon>
    </lineage>
</organism>
<evidence type="ECO:0000313" key="1">
    <source>
        <dbReference type="EMBL" id="EOY08856.1"/>
    </source>
</evidence>
<keyword evidence="2" id="KW-1185">Reference proteome</keyword>
<evidence type="ECO:0000313" key="2">
    <source>
        <dbReference type="Proteomes" id="UP000026915"/>
    </source>
</evidence>
<gene>
    <name evidence="1" type="ORF">TCM_024099</name>
</gene>
<sequence length="139" mass="15471">MHTFSRVKVNSPQAVTMVCEKCTPSCKNSTPYFNSVFPMNTEFYNDSYNIKDYSIAESSHGANYTKCFRLSKQGSAQGTVLQKNYTKGIPSTEVPKGVPSMEALRGIQIVEMPWGVPSTKALRRVQSVETPKNKHKTAV</sequence>
<reference evidence="1 2" key="1">
    <citation type="journal article" date="2013" name="Genome Biol.">
        <title>The genome sequence of the most widely cultivated cacao type and its use to identify candidate genes regulating pod color.</title>
        <authorList>
            <person name="Motamayor J.C."/>
            <person name="Mockaitis K."/>
            <person name="Schmutz J."/>
            <person name="Haiminen N."/>
            <person name="Iii D.L."/>
            <person name="Cornejo O."/>
            <person name="Findley S.D."/>
            <person name="Zheng P."/>
            <person name="Utro F."/>
            <person name="Royaert S."/>
            <person name="Saski C."/>
            <person name="Jenkins J."/>
            <person name="Podicheti R."/>
            <person name="Zhao M."/>
            <person name="Scheffler B.E."/>
            <person name="Stack J.C."/>
            <person name="Feltus F.A."/>
            <person name="Mustiga G.M."/>
            <person name="Amores F."/>
            <person name="Phillips W."/>
            <person name="Marelli J.P."/>
            <person name="May G.D."/>
            <person name="Shapiro H."/>
            <person name="Ma J."/>
            <person name="Bustamante C.D."/>
            <person name="Schnell R.J."/>
            <person name="Main D."/>
            <person name="Gilbert D."/>
            <person name="Parida L."/>
            <person name="Kuhn D.N."/>
        </authorList>
    </citation>
    <scope>NUCLEOTIDE SEQUENCE [LARGE SCALE GENOMIC DNA]</scope>
    <source>
        <strain evidence="2">cv. Matina 1-6</strain>
    </source>
</reference>
<dbReference type="Gramene" id="EOY08856">
    <property type="protein sequence ID" value="EOY08856"/>
    <property type="gene ID" value="TCM_024099"/>
</dbReference>
<protein>
    <submittedName>
        <fullName evidence="1">Uncharacterized protein</fullName>
    </submittedName>
</protein>
<dbReference type="InParanoid" id="A0A061EVL9"/>
<dbReference type="EMBL" id="CM001883">
    <property type="protein sequence ID" value="EOY08856.1"/>
    <property type="molecule type" value="Genomic_DNA"/>
</dbReference>
<dbReference type="AlphaFoldDB" id="A0A061EVL9"/>